<dbReference type="GO" id="GO:0006797">
    <property type="term" value="P:polyphosphate metabolic process"/>
    <property type="evidence" value="ECO:0007669"/>
    <property type="project" value="InterPro"/>
</dbReference>
<dbReference type="PANTHER" id="PTHR34383">
    <property type="entry name" value="POLYPHOSPHATE:AMP PHOSPHOTRANSFERASE-RELATED"/>
    <property type="match status" value="1"/>
</dbReference>
<evidence type="ECO:0000256" key="1">
    <source>
        <dbReference type="SAM" id="MobiDB-lite"/>
    </source>
</evidence>
<dbReference type="EMBL" id="WNKT01000026">
    <property type="protein sequence ID" value="MTW21889.1"/>
    <property type="molecule type" value="Genomic_DNA"/>
</dbReference>
<sequence>MFEATKVGRSVSKQDYKEQQEELRTQLLEVQRELRHTNIPVIVLVSGVEAAGKGEVINRLNEWLDTRGVQTFAFWNESDEERERPRYWRFWRAMPPRGEISILFGGWYQTPIEHRFRGHCSDAELDGELNRIVDFERMLTQDGALIVKFWFHMSESDQKARLKELSRDDKSRWKMLPEKSKFSEHYAAFEQVAERVILHTDRGSAPWYLIEAGDRRYRDLTVGKTLLHAIRSRLAEVSLDDASGVPTSLELPASDSAQITLLDQLDLSLVLPREDYKSELKRLQTELNELAWNAYNSGRSTVLMFEGMDAGGKGGAIRRITQAVDARLYRSIPVAAPTDEEKAHHYLWRFWRHIPRGGLMTLYDRSWYGRVLVERVEGFASAAEWRRAYSEINRFEEQLVDSGIVLAKFWIHISQDEQLKRFKDREAVPYKRYKITEDDWRNREKWPQYKEAVNEMIVRTSTKHAGWTLVEGNDKPYARIKVLRTVCDALNDALKGPPAPTAGYLPCGEKRIESADDKPAKSRGNNG</sequence>
<protein>
    <submittedName>
        <fullName evidence="3">Polyphosphate:AMP phosphotransferase</fullName>
    </submittedName>
</protein>
<comment type="caution">
    <text evidence="3">The sequence shown here is derived from an EMBL/GenBank/DDBJ whole genome shotgun (WGS) entry which is preliminary data.</text>
</comment>
<dbReference type="PANTHER" id="PTHR34383:SF3">
    <property type="entry name" value="POLYPHOSPHATE:AMP PHOSPHOTRANSFERASE"/>
    <property type="match status" value="1"/>
</dbReference>
<name>A0A6N8EGC4_9GAMM</name>
<dbReference type="NCBIfam" id="TIGR03708">
    <property type="entry name" value="poly_P_AMP_trns"/>
    <property type="match status" value="1"/>
</dbReference>
<feature type="domain" description="Polyphosphate kinase-2-related" evidence="2">
    <location>
        <begin position="273"/>
        <end position="493"/>
    </location>
</feature>
<dbReference type="OrthoDB" id="9775224at2"/>
<gene>
    <name evidence="3" type="primary">pap</name>
    <name evidence="3" type="ORF">GJ668_12400</name>
</gene>
<dbReference type="GO" id="GO:0043751">
    <property type="term" value="F:polyphosphate:AMP phosphotransferase activity"/>
    <property type="evidence" value="ECO:0007669"/>
    <property type="project" value="InterPro"/>
</dbReference>
<proteinExistence type="predicted"/>
<dbReference type="AlphaFoldDB" id="A0A6N8EGC4"/>
<dbReference type="Proteomes" id="UP000434044">
    <property type="component" value="Unassembled WGS sequence"/>
</dbReference>
<feature type="region of interest" description="Disordered" evidence="1">
    <location>
        <begin position="500"/>
        <end position="527"/>
    </location>
</feature>
<feature type="compositionally biased region" description="Basic and acidic residues" evidence="1">
    <location>
        <begin position="508"/>
        <end position="520"/>
    </location>
</feature>
<keyword evidence="4" id="KW-1185">Reference proteome</keyword>
<dbReference type="InterPro" id="IPR022489">
    <property type="entry name" value="PolyP_AMP_Tfrase"/>
</dbReference>
<accession>A0A6N8EGC4</accession>
<feature type="domain" description="Polyphosphate kinase-2-related" evidence="2">
    <location>
        <begin position="11"/>
        <end position="233"/>
    </location>
</feature>
<keyword evidence="3" id="KW-0808">Transferase</keyword>
<dbReference type="RefSeq" id="WP_155450464.1">
    <property type="nucleotide sequence ID" value="NZ_WNKT01000026.1"/>
</dbReference>
<reference evidence="3 4" key="1">
    <citation type="submission" date="2019-11" db="EMBL/GenBank/DDBJ databases">
        <title>Whole-genome sequence of the anaerobic purple sulfur bacterium Allochromatium palmeri DSM 15591.</title>
        <authorList>
            <person name="Kyndt J.A."/>
            <person name="Meyer T.E."/>
        </authorList>
    </citation>
    <scope>NUCLEOTIDE SEQUENCE [LARGE SCALE GENOMIC DNA]</scope>
    <source>
        <strain evidence="3 4">DSM 15591</strain>
    </source>
</reference>
<organism evidence="3 4">
    <name type="scientific">Allochromatium palmeri</name>
    <dbReference type="NCBI Taxonomy" id="231048"/>
    <lineage>
        <taxon>Bacteria</taxon>
        <taxon>Pseudomonadati</taxon>
        <taxon>Pseudomonadota</taxon>
        <taxon>Gammaproteobacteria</taxon>
        <taxon>Chromatiales</taxon>
        <taxon>Chromatiaceae</taxon>
        <taxon>Allochromatium</taxon>
    </lineage>
</organism>
<dbReference type="Pfam" id="PF03976">
    <property type="entry name" value="PPK2"/>
    <property type="match status" value="2"/>
</dbReference>
<dbReference type="SUPFAM" id="SSF52540">
    <property type="entry name" value="P-loop containing nucleoside triphosphate hydrolases"/>
    <property type="match status" value="2"/>
</dbReference>
<dbReference type="Gene3D" id="3.40.50.300">
    <property type="entry name" value="P-loop containing nucleotide triphosphate hydrolases"/>
    <property type="match status" value="2"/>
</dbReference>
<dbReference type="InterPro" id="IPR022488">
    <property type="entry name" value="PPK2-related"/>
</dbReference>
<evidence type="ECO:0000313" key="3">
    <source>
        <dbReference type="EMBL" id="MTW21889.1"/>
    </source>
</evidence>
<evidence type="ECO:0000313" key="4">
    <source>
        <dbReference type="Proteomes" id="UP000434044"/>
    </source>
</evidence>
<dbReference type="InterPro" id="IPR027417">
    <property type="entry name" value="P-loop_NTPase"/>
</dbReference>
<evidence type="ECO:0000259" key="2">
    <source>
        <dbReference type="Pfam" id="PF03976"/>
    </source>
</evidence>